<name>A0A4Y2HXV6_ARAVE</name>
<proteinExistence type="predicted"/>
<feature type="non-terminal residue" evidence="1">
    <location>
        <position position="66"/>
    </location>
</feature>
<evidence type="ECO:0000313" key="1">
    <source>
        <dbReference type="EMBL" id="GBM70158.1"/>
    </source>
</evidence>
<comment type="caution">
    <text evidence="1">The sequence shown here is derived from an EMBL/GenBank/DDBJ whole genome shotgun (WGS) entry which is preliminary data.</text>
</comment>
<sequence length="66" mass="7086">MACTEAYPVLLDFHTAPIGGPFIATDLARSMPRTWQILGKTESAPIGGPFIATDLARSMPTYMADT</sequence>
<reference evidence="1 2" key="1">
    <citation type="journal article" date="2019" name="Sci. Rep.">
        <title>Orb-weaving spider Araneus ventricosus genome elucidates the spidroin gene catalogue.</title>
        <authorList>
            <person name="Kono N."/>
            <person name="Nakamura H."/>
            <person name="Ohtoshi R."/>
            <person name="Moran D.A.P."/>
            <person name="Shinohara A."/>
            <person name="Yoshida Y."/>
            <person name="Fujiwara M."/>
            <person name="Mori M."/>
            <person name="Tomita M."/>
            <person name="Arakawa K."/>
        </authorList>
    </citation>
    <scope>NUCLEOTIDE SEQUENCE [LARGE SCALE GENOMIC DNA]</scope>
</reference>
<dbReference type="EMBL" id="BGPR01260554">
    <property type="protein sequence ID" value="GBM70158.1"/>
    <property type="molecule type" value="Genomic_DNA"/>
</dbReference>
<dbReference type="AlphaFoldDB" id="A0A4Y2HXV6"/>
<evidence type="ECO:0000313" key="2">
    <source>
        <dbReference type="Proteomes" id="UP000499080"/>
    </source>
</evidence>
<gene>
    <name evidence="1" type="ORF">AVEN_8544_1</name>
</gene>
<keyword evidence="2" id="KW-1185">Reference proteome</keyword>
<accession>A0A4Y2HXV6</accession>
<protein>
    <submittedName>
        <fullName evidence="1">Uncharacterized protein</fullName>
    </submittedName>
</protein>
<dbReference type="Proteomes" id="UP000499080">
    <property type="component" value="Unassembled WGS sequence"/>
</dbReference>
<organism evidence="1 2">
    <name type="scientific">Araneus ventricosus</name>
    <name type="common">Orbweaver spider</name>
    <name type="synonym">Epeira ventricosa</name>
    <dbReference type="NCBI Taxonomy" id="182803"/>
    <lineage>
        <taxon>Eukaryota</taxon>
        <taxon>Metazoa</taxon>
        <taxon>Ecdysozoa</taxon>
        <taxon>Arthropoda</taxon>
        <taxon>Chelicerata</taxon>
        <taxon>Arachnida</taxon>
        <taxon>Araneae</taxon>
        <taxon>Araneomorphae</taxon>
        <taxon>Entelegynae</taxon>
        <taxon>Araneoidea</taxon>
        <taxon>Araneidae</taxon>
        <taxon>Araneus</taxon>
    </lineage>
</organism>